<evidence type="ECO:0000313" key="2">
    <source>
        <dbReference type="Proteomes" id="UP000001876"/>
    </source>
</evidence>
<name>C1MZY1_MICPC</name>
<gene>
    <name evidence="1" type="ORF">MICPUCDRAFT_63559</name>
</gene>
<accession>C1MZY1</accession>
<dbReference type="AlphaFoldDB" id="C1MZY1"/>
<dbReference type="KEGG" id="mpp:MICPUCDRAFT_63559"/>
<dbReference type="RefSeq" id="XP_003061032.1">
    <property type="nucleotide sequence ID" value="XM_003060986.1"/>
</dbReference>
<dbReference type="OMA" id="ATHIWRI"/>
<dbReference type="GO" id="GO:0043248">
    <property type="term" value="P:proteasome assembly"/>
    <property type="evidence" value="ECO:0007669"/>
    <property type="project" value="InterPro"/>
</dbReference>
<evidence type="ECO:0000313" key="1">
    <source>
        <dbReference type="EMBL" id="EEH54682.1"/>
    </source>
</evidence>
<sequence>MADYSDEEDLDFPVPKTPAPDAATIVEVPPRGDVVEHAFACEAPGATIRVQIVLLGDAQLYVWIGEGVGDAARGAMNELGMAIETRMSSTPIATTLFNAGGGGGGGGGGAMTMTDSLSNALAVRLAKRTGRCVVASVNLPADMQLLQVFAERKVIEKLKELGM</sequence>
<protein>
    <submittedName>
        <fullName evidence="1">Predicted protein</fullName>
    </submittedName>
</protein>
<proteinExistence type="predicted"/>
<dbReference type="OrthoDB" id="368507at2759"/>
<dbReference type="EMBL" id="GG663743">
    <property type="protein sequence ID" value="EEH54682.1"/>
    <property type="molecule type" value="Genomic_DNA"/>
</dbReference>
<dbReference type="Proteomes" id="UP000001876">
    <property type="component" value="Unassembled WGS sequence"/>
</dbReference>
<dbReference type="InterPro" id="IPR032157">
    <property type="entry name" value="PAC4"/>
</dbReference>
<keyword evidence="2" id="KW-1185">Reference proteome</keyword>
<dbReference type="GeneID" id="9686738"/>
<dbReference type="eggNOG" id="KOG1018">
    <property type="taxonomic scope" value="Eukaryota"/>
</dbReference>
<reference evidence="1 2" key="1">
    <citation type="journal article" date="2009" name="Science">
        <title>Green evolution and dynamic adaptations revealed by genomes of the marine picoeukaryotes Micromonas.</title>
        <authorList>
            <person name="Worden A.Z."/>
            <person name="Lee J.H."/>
            <person name="Mock T."/>
            <person name="Rouze P."/>
            <person name="Simmons M.P."/>
            <person name="Aerts A.L."/>
            <person name="Allen A.E."/>
            <person name="Cuvelier M.L."/>
            <person name="Derelle E."/>
            <person name="Everett M.V."/>
            <person name="Foulon E."/>
            <person name="Grimwood J."/>
            <person name="Gundlach H."/>
            <person name="Henrissat B."/>
            <person name="Napoli C."/>
            <person name="McDonald S.M."/>
            <person name="Parker M.S."/>
            <person name="Rombauts S."/>
            <person name="Salamov A."/>
            <person name="Von Dassow P."/>
            <person name="Badger J.H."/>
            <person name="Coutinho P.M."/>
            <person name="Demir E."/>
            <person name="Dubchak I."/>
            <person name="Gentemann C."/>
            <person name="Eikrem W."/>
            <person name="Gready J.E."/>
            <person name="John U."/>
            <person name="Lanier W."/>
            <person name="Lindquist E.A."/>
            <person name="Lucas S."/>
            <person name="Mayer K.F."/>
            <person name="Moreau H."/>
            <person name="Not F."/>
            <person name="Otillar R."/>
            <person name="Panaud O."/>
            <person name="Pangilinan J."/>
            <person name="Paulsen I."/>
            <person name="Piegu B."/>
            <person name="Poliakov A."/>
            <person name="Robbens S."/>
            <person name="Schmutz J."/>
            <person name="Toulza E."/>
            <person name="Wyss T."/>
            <person name="Zelensky A."/>
            <person name="Zhou K."/>
            <person name="Armbrust E.V."/>
            <person name="Bhattacharya D."/>
            <person name="Goodenough U.W."/>
            <person name="Van de Peer Y."/>
            <person name="Grigoriev I.V."/>
        </authorList>
    </citation>
    <scope>NUCLEOTIDE SEQUENCE [LARGE SCALE GENOMIC DNA]</scope>
    <source>
        <strain evidence="1 2">CCMP1545</strain>
    </source>
</reference>
<dbReference type="PANTHER" id="PTHR33559">
    <property type="entry name" value="PROTEASOME ASSEMBLY CHAPERONE 4"/>
    <property type="match status" value="1"/>
</dbReference>
<organism evidence="2">
    <name type="scientific">Micromonas pusilla (strain CCMP1545)</name>
    <name type="common">Picoplanktonic green alga</name>
    <dbReference type="NCBI Taxonomy" id="564608"/>
    <lineage>
        <taxon>Eukaryota</taxon>
        <taxon>Viridiplantae</taxon>
        <taxon>Chlorophyta</taxon>
        <taxon>Mamiellophyceae</taxon>
        <taxon>Mamiellales</taxon>
        <taxon>Mamiellaceae</taxon>
        <taxon>Micromonas</taxon>
    </lineage>
</organism>
<dbReference type="PANTHER" id="PTHR33559:SF1">
    <property type="entry name" value="PROTEASOME ASSEMBLY CHAPERONE 4"/>
    <property type="match status" value="1"/>
</dbReference>
<dbReference type="Pfam" id="PF16093">
    <property type="entry name" value="PAC4"/>
    <property type="match status" value="1"/>
</dbReference>